<gene>
    <name evidence="2" type="primary">bamC</name>
    <name evidence="2" type="ORF">PPN31114_01495</name>
</gene>
<evidence type="ECO:0000313" key="2">
    <source>
        <dbReference type="EMBL" id="VVD87821.1"/>
    </source>
</evidence>
<proteinExistence type="predicted"/>
<dbReference type="AlphaFoldDB" id="A0A5E4TJU0"/>
<dbReference type="InterPro" id="IPR010653">
    <property type="entry name" value="NlpB/DapX"/>
</dbReference>
<dbReference type="Proteomes" id="UP000366945">
    <property type="component" value="Unassembled WGS sequence"/>
</dbReference>
<protein>
    <submittedName>
        <fullName evidence="2">Outer membrane protein assembly factor BamC</fullName>
    </submittedName>
</protein>
<dbReference type="PROSITE" id="PS51257">
    <property type="entry name" value="PROKAR_LIPOPROTEIN"/>
    <property type="match status" value="1"/>
</dbReference>
<dbReference type="OrthoDB" id="5291099at2"/>
<dbReference type="InterPro" id="IPR042268">
    <property type="entry name" value="BamC_C"/>
</dbReference>
<dbReference type="RefSeq" id="WP_150678759.1">
    <property type="nucleotide sequence ID" value="NZ_CABPSK010000001.1"/>
</dbReference>
<dbReference type="GeneID" id="300403547"/>
<feature type="signal peptide" evidence="1">
    <location>
        <begin position="1"/>
        <end position="17"/>
    </location>
</feature>
<evidence type="ECO:0000313" key="3">
    <source>
        <dbReference type="Proteomes" id="UP000366945"/>
    </source>
</evidence>
<feature type="chain" id="PRO_5022724583" evidence="1">
    <location>
        <begin position="18"/>
        <end position="382"/>
    </location>
</feature>
<keyword evidence="1" id="KW-0732">Signal</keyword>
<name>A0A5E4TJU0_9BURK</name>
<dbReference type="EMBL" id="CABPSK010000001">
    <property type="protein sequence ID" value="VVD87821.1"/>
    <property type="molecule type" value="Genomic_DNA"/>
</dbReference>
<organism evidence="2 3">
    <name type="scientific">Pandoraea pneumonica</name>
    <dbReference type="NCBI Taxonomy" id="2508299"/>
    <lineage>
        <taxon>Bacteria</taxon>
        <taxon>Pseudomonadati</taxon>
        <taxon>Pseudomonadota</taxon>
        <taxon>Betaproteobacteria</taxon>
        <taxon>Burkholderiales</taxon>
        <taxon>Burkholderiaceae</taxon>
        <taxon>Pandoraea</taxon>
    </lineage>
</organism>
<evidence type="ECO:0000256" key="1">
    <source>
        <dbReference type="SAM" id="SignalP"/>
    </source>
</evidence>
<keyword evidence="3" id="KW-1185">Reference proteome</keyword>
<accession>A0A5E4TJU0</accession>
<reference evidence="2 3" key="1">
    <citation type="submission" date="2019-08" db="EMBL/GenBank/DDBJ databases">
        <authorList>
            <person name="Peeters C."/>
        </authorList>
    </citation>
    <scope>NUCLEOTIDE SEQUENCE [LARGE SCALE GENOMIC DNA]</scope>
    <source>
        <strain evidence="2 3">LMG 31114</strain>
    </source>
</reference>
<sequence length="382" mass="42279">MKRIVSISVARPVLAWAAIASLALVAGCSSLSSALSSDKVDYKSSKVGPSLDVPPDLTNVQANDRKYVSPTGTATLSNYEVQQKVVAANPNANDTVLPDVPGMKVVRDGNQRWLVIQKAPADLWPTLREFWQENGFVLTIDSPDTGVMETDWAENRAKLNQDIIRDLLGKVLDGLYSTGERDRFRTRVERDPNGGTDVYITHRRMVEVFTNSQKDTTKWEPAPNDPGLEAIFLTKMMQRFGAQTEQAKAQVDNAQSGAPASQVVKTADSAYLDINEPFDRAWRRVGVALDRGNFTVDDRDRAKGMYFVSYVDPASQAKDNGFFYSLFHAKEVQDSKKAKKYSVNVQGRGDSQTRVQVLDDKGNVDNSQIAQTIISVIGNQLR</sequence>
<dbReference type="Gene3D" id="3.30.310.170">
    <property type="entry name" value="Outer membrane protein assembly factor BamC"/>
    <property type="match status" value="1"/>
</dbReference>
<dbReference type="Pfam" id="PF06804">
    <property type="entry name" value="Lipoprotein_18"/>
    <property type="match status" value="1"/>
</dbReference>